<keyword evidence="2" id="KW-1185">Reference proteome</keyword>
<evidence type="ECO:0000313" key="2">
    <source>
        <dbReference type="Proteomes" id="UP000076962"/>
    </source>
</evidence>
<comment type="caution">
    <text evidence="1">The sequence shown here is derived from an EMBL/GenBank/DDBJ whole genome shotgun (WGS) entry which is preliminary data.</text>
</comment>
<reference evidence="1 2" key="1">
    <citation type="submission" date="2016-05" db="EMBL/GenBank/DDBJ databases">
        <title>Single-cell genome of chain-forming Candidatus Thiomargarita nelsonii and comparison to other large sulfur-oxidizing bacteria.</title>
        <authorList>
            <person name="Winkel M."/>
            <person name="Salman V."/>
            <person name="Woyke T."/>
            <person name="Schulz-Vogt H."/>
            <person name="Richter M."/>
            <person name="Flood B."/>
            <person name="Bailey J."/>
            <person name="Amann R."/>
            <person name="Mussmann M."/>
        </authorList>
    </citation>
    <scope>NUCLEOTIDE SEQUENCE [LARGE SCALE GENOMIC DNA]</scope>
    <source>
        <strain evidence="1 2">THI036</strain>
    </source>
</reference>
<accession>A0A176RUP4</accession>
<dbReference type="EMBL" id="LUTY01002794">
    <property type="protein sequence ID" value="OAD19459.1"/>
    <property type="molecule type" value="Genomic_DNA"/>
</dbReference>
<sequence length="197" mass="22173">MASILPNFFFLPFVEAATDFVRAPDWDNRAPGYEHTTPLNDDGRGNLIYLDRHHVDCGNKGLVKFRLFRRSRGRIAYQYSCGSRSMGQITTKRTGTNNDGNGNIIFLDRHHVNCGNKALLGFRLFRPTGSTIAYKYTCGSRSMGQITTKRTGTNDDGNGNLIFLDRHHVDCGNKVLLGFRLFRPTGSTIAYEYTCGY</sequence>
<proteinExistence type="predicted"/>
<name>A0A176RUP4_9GAMM</name>
<dbReference type="Proteomes" id="UP000076962">
    <property type="component" value="Unassembled WGS sequence"/>
</dbReference>
<protein>
    <submittedName>
        <fullName evidence="1">Uncharacterized protein</fullName>
    </submittedName>
</protein>
<dbReference type="AlphaFoldDB" id="A0A176RUP4"/>
<organism evidence="1 2">
    <name type="scientific">Candidatus Thiomargarita nelsonii</name>
    <dbReference type="NCBI Taxonomy" id="1003181"/>
    <lineage>
        <taxon>Bacteria</taxon>
        <taxon>Pseudomonadati</taxon>
        <taxon>Pseudomonadota</taxon>
        <taxon>Gammaproteobacteria</taxon>
        <taxon>Thiotrichales</taxon>
        <taxon>Thiotrichaceae</taxon>
        <taxon>Thiomargarita</taxon>
    </lineage>
</organism>
<dbReference type="PATRIC" id="fig|1003181.4.peg.6475"/>
<evidence type="ECO:0000313" key="1">
    <source>
        <dbReference type="EMBL" id="OAD19459.1"/>
    </source>
</evidence>
<gene>
    <name evidence="1" type="ORF">THIOM_004905</name>
</gene>